<proteinExistence type="predicted"/>
<dbReference type="EMBL" id="UINC01004543">
    <property type="protein sequence ID" value="SVA15096.1"/>
    <property type="molecule type" value="Genomic_DNA"/>
</dbReference>
<sequence length="84" mass="9937">MELISEYWHQILFLIGAIVVAVRLESEVKSCRRDLNALTKELDRRDTYVETVKQRSEIDIHSKQISSLWDFVNGLREKFKNGRD</sequence>
<name>A0A381TG47_9ZZZZ</name>
<protein>
    <submittedName>
        <fullName evidence="1">Uncharacterized protein</fullName>
    </submittedName>
</protein>
<evidence type="ECO:0000313" key="1">
    <source>
        <dbReference type="EMBL" id="SVA15096.1"/>
    </source>
</evidence>
<dbReference type="AlphaFoldDB" id="A0A381TG47"/>
<gene>
    <name evidence="1" type="ORF">METZ01_LOCUS67950</name>
</gene>
<reference evidence="1" key="1">
    <citation type="submission" date="2018-05" db="EMBL/GenBank/DDBJ databases">
        <authorList>
            <person name="Lanie J.A."/>
            <person name="Ng W.-L."/>
            <person name="Kazmierczak K.M."/>
            <person name="Andrzejewski T.M."/>
            <person name="Davidsen T.M."/>
            <person name="Wayne K.J."/>
            <person name="Tettelin H."/>
            <person name="Glass J.I."/>
            <person name="Rusch D."/>
            <person name="Podicherti R."/>
            <person name="Tsui H.-C.T."/>
            <person name="Winkler M.E."/>
        </authorList>
    </citation>
    <scope>NUCLEOTIDE SEQUENCE</scope>
</reference>
<organism evidence="1">
    <name type="scientific">marine metagenome</name>
    <dbReference type="NCBI Taxonomy" id="408172"/>
    <lineage>
        <taxon>unclassified sequences</taxon>
        <taxon>metagenomes</taxon>
        <taxon>ecological metagenomes</taxon>
    </lineage>
</organism>
<accession>A0A381TG47</accession>